<evidence type="ECO:0000256" key="2">
    <source>
        <dbReference type="PROSITE-ProRule" id="PRU00176"/>
    </source>
</evidence>
<protein>
    <recommendedName>
        <fullName evidence="4">RRM domain-containing protein</fullName>
    </recommendedName>
</protein>
<name>A0A0V1B5W1_TRISP</name>
<feature type="compositionally biased region" description="Basic and acidic residues" evidence="3">
    <location>
        <begin position="692"/>
        <end position="711"/>
    </location>
</feature>
<accession>A0A0V1B5W1</accession>
<dbReference type="InterPro" id="IPR000504">
    <property type="entry name" value="RRM_dom"/>
</dbReference>
<dbReference type="Pfam" id="PF00076">
    <property type="entry name" value="RRM_1"/>
    <property type="match status" value="3"/>
</dbReference>
<keyword evidence="1 2" id="KW-0694">RNA-binding</keyword>
<evidence type="ECO:0000313" key="5">
    <source>
        <dbReference type="EMBL" id="KRY32422.1"/>
    </source>
</evidence>
<dbReference type="EMBL" id="JYDH01000098">
    <property type="protein sequence ID" value="KRY32422.1"/>
    <property type="molecule type" value="Genomic_DNA"/>
</dbReference>
<dbReference type="GO" id="GO:0003723">
    <property type="term" value="F:RNA binding"/>
    <property type="evidence" value="ECO:0007669"/>
    <property type="project" value="UniProtKB-UniRule"/>
</dbReference>
<evidence type="ECO:0000313" key="6">
    <source>
        <dbReference type="Proteomes" id="UP000054776"/>
    </source>
</evidence>
<feature type="region of interest" description="Disordered" evidence="3">
    <location>
        <begin position="669"/>
        <end position="746"/>
    </location>
</feature>
<dbReference type="OrthoDB" id="6407164at2759"/>
<feature type="compositionally biased region" description="Polar residues" evidence="3">
    <location>
        <begin position="357"/>
        <end position="383"/>
    </location>
</feature>
<dbReference type="PANTHER" id="PTHR23189">
    <property type="entry name" value="RNA RECOGNITION MOTIF-CONTAINING"/>
    <property type="match status" value="1"/>
</dbReference>
<evidence type="ECO:0000259" key="4">
    <source>
        <dbReference type="PROSITE" id="PS50102"/>
    </source>
</evidence>
<dbReference type="CDD" id="cd12349">
    <property type="entry name" value="RRM2_SHARP"/>
    <property type="match status" value="1"/>
</dbReference>
<dbReference type="Proteomes" id="UP000054776">
    <property type="component" value="Unassembled WGS sequence"/>
</dbReference>
<dbReference type="Gene3D" id="3.30.70.330">
    <property type="match status" value="3"/>
</dbReference>
<dbReference type="InterPro" id="IPR035979">
    <property type="entry name" value="RBD_domain_sf"/>
</dbReference>
<evidence type="ECO:0000256" key="3">
    <source>
        <dbReference type="SAM" id="MobiDB-lite"/>
    </source>
</evidence>
<feature type="domain" description="RRM" evidence="4">
    <location>
        <begin position="578"/>
        <end position="650"/>
    </location>
</feature>
<feature type="domain" description="RRM" evidence="4">
    <location>
        <begin position="498"/>
        <end position="574"/>
    </location>
</feature>
<dbReference type="AlphaFoldDB" id="A0A0V1B5W1"/>
<dbReference type="InParanoid" id="A0A0V1B5W1"/>
<sequence>MKNVVVFFADRSEFLFGDTMSEPRCALENNSDHESESSGEDYCTICEPLEVSCESDSCDSEREYPNTRHMARNDYSEITDLSPYFSRHVKAMDIYTSFDDVELYNYLLEYGLIESFIVLRADPYADIFVSYRSSLSVLRLMVRDHYLESEPLVFRQVWPEVDPDYPFFRKCGRQPVILSFLSVLYILDALLVNIASDGASDFGCNEVWHFSNIPRCILIVARLNQPVDNEPRVQNTELLRRELPPPDLRYNDFRSMGNVFVWHYVYYHYYYFVRNDTCVFCYLRFHFAPCQIEPPLNEPNASVERVLLTLRGEINERSGCFLALHTLVATTKSVFVDKTPPPPPRQEVPSSPESEQAETVQSDGGSPDESTQSPSVSEGTVTSEPRPRVFQAMRVPIMVRDLPPRSSDSSIKDGLYHKFKKYGKVVEVKVIGSGSSRYAIVHFRREVDAQAALENAMNEVFFGKPLNAVLASSEMDVEDNEKRPLARDVDCYHPKSSRTLYVGNLDNRLREEDLTKHFNQFGEILDVDIKNRDTPAPFCFIQFADIVSVVNAILAMETDGIIGRNKVKVGFGKPVPTTMVWIDDLPTHVTEVYLRRKLGFYGCVIDVIIDAQMHQAVVVFDDVDAAQKAVQGMKGSKIYEARIQVDFCSREMYDLFIDRMHKAGLLKNSPSDSGLAESIGSRSTAKSNKRKATSELKHCTFKRERERERDQSLISNDSMLSPGSSSDGRQTRANSECSSVGGGSEKIAGRKSAELSLSPQYAIFGKFRLLTLPKIILNDVQFDCSTALIFCSSDWEQHQTCMTCRFVVYNMPALYFHYYHRRL</sequence>
<feature type="domain" description="RRM" evidence="4">
    <location>
        <begin position="395"/>
        <end position="473"/>
    </location>
</feature>
<feature type="compositionally biased region" description="Polar residues" evidence="3">
    <location>
        <begin position="712"/>
        <end position="738"/>
    </location>
</feature>
<dbReference type="STRING" id="6334.A0A0V1B5W1"/>
<feature type="region of interest" description="Disordered" evidence="3">
    <location>
        <begin position="335"/>
        <end position="388"/>
    </location>
</feature>
<organism evidence="5 6">
    <name type="scientific">Trichinella spiralis</name>
    <name type="common">Trichina worm</name>
    <dbReference type="NCBI Taxonomy" id="6334"/>
    <lineage>
        <taxon>Eukaryota</taxon>
        <taxon>Metazoa</taxon>
        <taxon>Ecdysozoa</taxon>
        <taxon>Nematoda</taxon>
        <taxon>Enoplea</taxon>
        <taxon>Dorylaimia</taxon>
        <taxon>Trichinellida</taxon>
        <taxon>Trichinellidae</taxon>
        <taxon>Trichinella</taxon>
    </lineage>
</organism>
<dbReference type="InterPro" id="IPR034173">
    <property type="entry name" value="SHARP_RRM2"/>
</dbReference>
<dbReference type="InterPro" id="IPR012677">
    <property type="entry name" value="Nucleotide-bd_a/b_plait_sf"/>
</dbReference>
<gene>
    <name evidence="5" type="primary">spen</name>
    <name evidence="5" type="ORF">T01_6159</name>
</gene>
<proteinExistence type="predicted"/>
<dbReference type="PROSITE" id="PS50102">
    <property type="entry name" value="RRM"/>
    <property type="match status" value="3"/>
</dbReference>
<comment type="caution">
    <text evidence="5">The sequence shown here is derived from an EMBL/GenBank/DDBJ whole genome shotgun (WGS) entry which is preliminary data.</text>
</comment>
<keyword evidence="6" id="KW-1185">Reference proteome</keyword>
<dbReference type="SUPFAM" id="SSF54928">
    <property type="entry name" value="RNA-binding domain, RBD"/>
    <property type="match status" value="2"/>
</dbReference>
<evidence type="ECO:0000256" key="1">
    <source>
        <dbReference type="ARBA" id="ARBA00022884"/>
    </source>
</evidence>
<reference evidence="5 6" key="1">
    <citation type="submission" date="2015-01" db="EMBL/GenBank/DDBJ databases">
        <title>Evolution of Trichinella species and genotypes.</title>
        <authorList>
            <person name="Korhonen P.K."/>
            <person name="Edoardo P."/>
            <person name="Giuseppe L.R."/>
            <person name="Gasser R.B."/>
        </authorList>
    </citation>
    <scope>NUCLEOTIDE SEQUENCE [LARGE SCALE GENOMIC DNA]</scope>
    <source>
        <strain evidence="5">ISS3</strain>
    </source>
</reference>
<dbReference type="SMART" id="SM00360">
    <property type="entry name" value="RRM"/>
    <property type="match status" value="3"/>
</dbReference>